<gene>
    <name evidence="8" type="ORF">RM590_28570</name>
</gene>
<comment type="subcellular location">
    <subcellularLocation>
        <location evidence="1">Membrane</location>
    </subcellularLocation>
</comment>
<keyword evidence="9" id="KW-1185">Reference proteome</keyword>
<dbReference type="Proteomes" id="UP001183246">
    <property type="component" value="Unassembled WGS sequence"/>
</dbReference>
<keyword evidence="4 6" id="KW-0472">Membrane</keyword>
<protein>
    <submittedName>
        <fullName evidence="8">Mechanosensitive ion channel</fullName>
    </submittedName>
</protein>
<feature type="transmembrane region" description="Helical" evidence="6">
    <location>
        <begin position="156"/>
        <end position="175"/>
    </location>
</feature>
<sequence>MDDVLRPLLVIGGTIALTLVIGWLIDRALCAADTRHPDTKMWALLRRCQMPLQLLLASAAVQVAYSAFDLELRRDDLIQSMLAMVTIFSAAWLTIRAAGAVAENYLAHYEARTADQARVRQFRTQLVMIRRVITTLLAVVATAVTMLLVFPDLRALGASMLASAGVIGIIAGVAAQSMLSNLFAGLQVAFGDSVRIGDTVVVDGEWGTVEEISLAFLTVRIWDDRRLTMPVSYFNSKPYENWSRGGHEITGTVFLHLDHTTPVGELRKRLQEFLLDRQDWDGRHWSLVVTDTTPSTIEVRAAMSSRNADNSWTLRCAVREELIAWLRDNHPYALPRIATSPAAAPPAAVNDVPPAERPLPGQAGGPSPSEPVN</sequence>
<evidence type="ECO:0000256" key="4">
    <source>
        <dbReference type="ARBA" id="ARBA00023136"/>
    </source>
</evidence>
<dbReference type="InterPro" id="IPR023408">
    <property type="entry name" value="MscS_beta-dom_sf"/>
</dbReference>
<feature type="transmembrane region" description="Helical" evidence="6">
    <location>
        <begin position="128"/>
        <end position="150"/>
    </location>
</feature>
<dbReference type="PANTHER" id="PTHR30566:SF25">
    <property type="entry name" value="INNER MEMBRANE PROTEIN"/>
    <property type="match status" value="1"/>
</dbReference>
<evidence type="ECO:0000256" key="2">
    <source>
        <dbReference type="ARBA" id="ARBA00022692"/>
    </source>
</evidence>
<dbReference type="Gene3D" id="2.30.30.60">
    <property type="match status" value="1"/>
</dbReference>
<evidence type="ECO:0000256" key="3">
    <source>
        <dbReference type="ARBA" id="ARBA00022989"/>
    </source>
</evidence>
<comment type="caution">
    <text evidence="8">The sequence shown here is derived from an EMBL/GenBank/DDBJ whole genome shotgun (WGS) entry which is preliminary data.</text>
</comment>
<feature type="transmembrane region" description="Helical" evidence="6">
    <location>
        <begin position="80"/>
        <end position="107"/>
    </location>
</feature>
<keyword evidence="2 6" id="KW-0812">Transmembrane</keyword>
<feature type="domain" description="Mechanosensitive ion channel MscS" evidence="7">
    <location>
        <begin position="178"/>
        <end position="244"/>
    </location>
</feature>
<dbReference type="Gene3D" id="1.10.287.1260">
    <property type="match status" value="1"/>
</dbReference>
<reference evidence="9" key="1">
    <citation type="submission" date="2023-07" db="EMBL/GenBank/DDBJ databases">
        <title>30 novel species of actinomycetes from the DSMZ collection.</title>
        <authorList>
            <person name="Nouioui I."/>
        </authorList>
    </citation>
    <scope>NUCLEOTIDE SEQUENCE [LARGE SCALE GENOMIC DNA]</scope>
    <source>
        <strain evidence="9">DSM 44938</strain>
    </source>
</reference>
<evidence type="ECO:0000256" key="1">
    <source>
        <dbReference type="ARBA" id="ARBA00004370"/>
    </source>
</evidence>
<organism evidence="8 9">
    <name type="scientific">Streptomyces litchfieldiae</name>
    <dbReference type="NCBI Taxonomy" id="3075543"/>
    <lineage>
        <taxon>Bacteria</taxon>
        <taxon>Bacillati</taxon>
        <taxon>Actinomycetota</taxon>
        <taxon>Actinomycetes</taxon>
        <taxon>Kitasatosporales</taxon>
        <taxon>Streptomycetaceae</taxon>
        <taxon>Streptomyces</taxon>
    </lineage>
</organism>
<feature type="transmembrane region" description="Helical" evidence="6">
    <location>
        <begin position="6"/>
        <end position="29"/>
    </location>
</feature>
<evidence type="ECO:0000313" key="9">
    <source>
        <dbReference type="Proteomes" id="UP001183246"/>
    </source>
</evidence>
<dbReference type="SUPFAM" id="SSF50182">
    <property type="entry name" value="Sm-like ribonucleoproteins"/>
    <property type="match status" value="1"/>
</dbReference>
<proteinExistence type="predicted"/>
<dbReference type="InterPro" id="IPR010920">
    <property type="entry name" value="LSM_dom_sf"/>
</dbReference>
<dbReference type="EMBL" id="JAVREL010000021">
    <property type="protein sequence ID" value="MDT0346506.1"/>
    <property type="molecule type" value="Genomic_DNA"/>
</dbReference>
<dbReference type="PANTHER" id="PTHR30566">
    <property type="entry name" value="YNAI-RELATED MECHANOSENSITIVE ION CHANNEL"/>
    <property type="match status" value="1"/>
</dbReference>
<evidence type="ECO:0000256" key="6">
    <source>
        <dbReference type="SAM" id="Phobius"/>
    </source>
</evidence>
<feature type="region of interest" description="Disordered" evidence="5">
    <location>
        <begin position="342"/>
        <end position="373"/>
    </location>
</feature>
<evidence type="ECO:0000256" key="5">
    <source>
        <dbReference type="SAM" id="MobiDB-lite"/>
    </source>
</evidence>
<accession>A0ABU2MXW4</accession>
<dbReference type="RefSeq" id="WP_311707628.1">
    <property type="nucleotide sequence ID" value="NZ_JAVREL010000021.1"/>
</dbReference>
<dbReference type="Pfam" id="PF00924">
    <property type="entry name" value="MS_channel_2nd"/>
    <property type="match status" value="1"/>
</dbReference>
<dbReference type="InterPro" id="IPR006685">
    <property type="entry name" value="MscS_channel_2nd"/>
</dbReference>
<keyword evidence="3 6" id="KW-1133">Transmembrane helix</keyword>
<evidence type="ECO:0000259" key="7">
    <source>
        <dbReference type="Pfam" id="PF00924"/>
    </source>
</evidence>
<evidence type="ECO:0000313" key="8">
    <source>
        <dbReference type="EMBL" id="MDT0346506.1"/>
    </source>
</evidence>
<name>A0ABU2MXW4_9ACTN</name>
<feature type="compositionally biased region" description="Low complexity" evidence="5">
    <location>
        <begin position="342"/>
        <end position="353"/>
    </location>
</feature>